<dbReference type="Proteomes" id="UP001164539">
    <property type="component" value="Chromosome 7"/>
</dbReference>
<dbReference type="EMBL" id="CM051400">
    <property type="protein sequence ID" value="KAJ4714469.1"/>
    <property type="molecule type" value="Genomic_DNA"/>
</dbReference>
<reference evidence="1 2" key="1">
    <citation type="journal article" date="2023" name="Science">
        <title>Complex scaffold remodeling in plant triterpene biosynthesis.</title>
        <authorList>
            <person name="De La Pena R."/>
            <person name="Hodgson H."/>
            <person name="Liu J.C."/>
            <person name="Stephenson M.J."/>
            <person name="Martin A.C."/>
            <person name="Owen C."/>
            <person name="Harkess A."/>
            <person name="Leebens-Mack J."/>
            <person name="Jimenez L.E."/>
            <person name="Osbourn A."/>
            <person name="Sattely E.S."/>
        </authorList>
    </citation>
    <scope>NUCLEOTIDE SEQUENCE [LARGE SCALE GENOMIC DNA]</scope>
    <source>
        <strain evidence="2">cv. JPN11</strain>
        <tissue evidence="1">Leaf</tissue>
    </source>
</reference>
<proteinExistence type="predicted"/>
<organism evidence="1 2">
    <name type="scientific">Melia azedarach</name>
    <name type="common">Chinaberry tree</name>
    <dbReference type="NCBI Taxonomy" id="155640"/>
    <lineage>
        <taxon>Eukaryota</taxon>
        <taxon>Viridiplantae</taxon>
        <taxon>Streptophyta</taxon>
        <taxon>Embryophyta</taxon>
        <taxon>Tracheophyta</taxon>
        <taxon>Spermatophyta</taxon>
        <taxon>Magnoliopsida</taxon>
        <taxon>eudicotyledons</taxon>
        <taxon>Gunneridae</taxon>
        <taxon>Pentapetalae</taxon>
        <taxon>rosids</taxon>
        <taxon>malvids</taxon>
        <taxon>Sapindales</taxon>
        <taxon>Meliaceae</taxon>
        <taxon>Melia</taxon>
    </lineage>
</organism>
<protein>
    <submittedName>
        <fullName evidence="1">Glycosyltransferase</fullName>
    </submittedName>
</protein>
<comment type="caution">
    <text evidence="1">The sequence shown here is derived from an EMBL/GenBank/DDBJ whole genome shotgun (WGS) entry which is preliminary data.</text>
</comment>
<gene>
    <name evidence="1" type="ORF">OWV82_012951</name>
</gene>
<evidence type="ECO:0000313" key="1">
    <source>
        <dbReference type="EMBL" id="KAJ4714469.1"/>
    </source>
</evidence>
<name>A0ACC1XUP8_MELAZ</name>
<keyword evidence="2" id="KW-1185">Reference proteome</keyword>
<sequence>MQEQEHERKGGHVALLASPGMGHLIPLLELGKRLVKYHALQVTVFVVTTDTSISQSQLIQRSEIPHLLNIVVLPPVANSSPVDPAATVVEKIIVTMKESLAALRSAISEMKLRPTALIVDLFGTEAMAIADEFEMLKYAFIASNALFLAATMYATVIDQKELDEHVKQQQPLKIPGCPPIRFEDTLESFRNLDDPISAGFSNVGIEMSNADGILVNTWEDLESTTLRALKDANTLRPIVKAPVYPIGPLVRPGERSILRNKVLDWLDMQPTESVIYVSFGSGGTISSEQMIELAWGLETSQQRFIWVVRPPMENEVCEFYLTAGHGPDGTPDYLPDGFLTRNAKMGLVVPNWAPQAEILPHPSVGGFLTHCGWNSALESIANGVPMIAWPLYAEQKMNAAMLTEELQVALRSKVLPSTGVVKREEIGMMIRRIVVDKEGDEMRRKVKVLKRSAEKVYSKGGSSYNALSQVANRVRSRPKYTN</sequence>
<evidence type="ECO:0000313" key="2">
    <source>
        <dbReference type="Proteomes" id="UP001164539"/>
    </source>
</evidence>
<accession>A0ACC1XUP8</accession>